<dbReference type="PROSITE" id="PS50878">
    <property type="entry name" value="RT_POL"/>
    <property type="match status" value="1"/>
</dbReference>
<evidence type="ECO:0000259" key="1">
    <source>
        <dbReference type="PROSITE" id="PS50878"/>
    </source>
</evidence>
<proteinExistence type="predicted"/>
<feature type="domain" description="Reverse transcriptase" evidence="1">
    <location>
        <begin position="43"/>
        <end position="324"/>
    </location>
</feature>
<dbReference type="InterPro" id="IPR000477">
    <property type="entry name" value="RT_dom"/>
</dbReference>
<dbReference type="Pfam" id="PF00078">
    <property type="entry name" value="RVT_1"/>
    <property type="match status" value="1"/>
</dbReference>
<dbReference type="Proteomes" id="UP001497516">
    <property type="component" value="Chromosome 4"/>
</dbReference>
<evidence type="ECO:0000313" key="2">
    <source>
        <dbReference type="EMBL" id="CAL1380641.1"/>
    </source>
</evidence>
<protein>
    <recommendedName>
        <fullName evidence="1">Reverse transcriptase domain-containing protein</fullName>
    </recommendedName>
</protein>
<accession>A0AAV2E3X5</accession>
<organism evidence="2 3">
    <name type="scientific">Linum trigynum</name>
    <dbReference type="NCBI Taxonomy" id="586398"/>
    <lineage>
        <taxon>Eukaryota</taxon>
        <taxon>Viridiplantae</taxon>
        <taxon>Streptophyta</taxon>
        <taxon>Embryophyta</taxon>
        <taxon>Tracheophyta</taxon>
        <taxon>Spermatophyta</taxon>
        <taxon>Magnoliopsida</taxon>
        <taxon>eudicotyledons</taxon>
        <taxon>Gunneridae</taxon>
        <taxon>Pentapetalae</taxon>
        <taxon>rosids</taxon>
        <taxon>fabids</taxon>
        <taxon>Malpighiales</taxon>
        <taxon>Linaceae</taxon>
        <taxon>Linum</taxon>
    </lineage>
</organism>
<dbReference type="SUPFAM" id="SSF56672">
    <property type="entry name" value="DNA/RNA polymerases"/>
    <property type="match status" value="1"/>
</dbReference>
<keyword evidence="3" id="KW-1185">Reference proteome</keyword>
<dbReference type="AlphaFoldDB" id="A0AAV2E3X5"/>
<dbReference type="CDD" id="cd01650">
    <property type="entry name" value="RT_nLTR_like"/>
    <property type="match status" value="1"/>
</dbReference>
<dbReference type="PANTHER" id="PTHR19446">
    <property type="entry name" value="REVERSE TRANSCRIPTASES"/>
    <property type="match status" value="1"/>
</dbReference>
<gene>
    <name evidence="2" type="ORF">LTRI10_LOCUS22071</name>
</gene>
<evidence type="ECO:0000313" key="3">
    <source>
        <dbReference type="Proteomes" id="UP001497516"/>
    </source>
</evidence>
<name>A0AAV2E3X5_9ROSI</name>
<reference evidence="2 3" key="1">
    <citation type="submission" date="2024-04" db="EMBL/GenBank/DDBJ databases">
        <authorList>
            <person name="Fracassetti M."/>
        </authorList>
    </citation>
    <scope>NUCLEOTIDE SEQUENCE [LARGE SCALE GENOMIC DNA]</scope>
</reference>
<sequence>MDIHKAVFDKKPFQAPGPDGFQAIFYQQAWKVVGKDLSEMAISFFEHGNLPLAVLESTVVLIPKVEEPESVTQLRPISLNNVSLKAITKAMTSRLKSVMRTLVSPRQSSFIPGRQTMDNIVVVQEVVHSLRKRKGRKGGMVVKIDLEKAYDRLRWDFLRDTLIEVGLPSSWIRCIMYCVQQNRMRILWNGELLEAITPSRGVRQGDPLSPYLFVLCMERLSHRIDKAVRDKLWNPIRLSPNGPALTHLFFADDLVLFAEAKISQVKIIKQCLDEFCESSGQRVNFAKSIIYISPNIHHARAQRLSTRAGIPLATSLGKYLGIQTTHGRVTRSRYEGLLL</sequence>
<dbReference type="InterPro" id="IPR043502">
    <property type="entry name" value="DNA/RNA_pol_sf"/>
</dbReference>
<dbReference type="EMBL" id="OZ034817">
    <property type="protein sequence ID" value="CAL1380641.1"/>
    <property type="molecule type" value="Genomic_DNA"/>
</dbReference>